<dbReference type="CDD" id="cd02440">
    <property type="entry name" value="AdoMet_MTases"/>
    <property type="match status" value="1"/>
</dbReference>
<dbReference type="GO" id="GO:0008033">
    <property type="term" value="P:tRNA processing"/>
    <property type="evidence" value="ECO:0007669"/>
    <property type="project" value="InterPro"/>
</dbReference>
<dbReference type="EMBL" id="BPWL01000004">
    <property type="protein sequence ID" value="GJJ09389.1"/>
    <property type="molecule type" value="Genomic_DNA"/>
</dbReference>
<accession>A0AAV5A417</accession>
<feature type="domain" description="TRAM" evidence="18">
    <location>
        <begin position="1211"/>
        <end position="1273"/>
    </location>
</feature>
<evidence type="ECO:0000256" key="12">
    <source>
        <dbReference type="ARBA" id="ARBA00022927"/>
    </source>
</evidence>
<dbReference type="Pfam" id="PF03416">
    <property type="entry name" value="Peptidase_C54"/>
    <property type="match status" value="1"/>
</dbReference>
<dbReference type="GO" id="GO:0019786">
    <property type="term" value="F:protein-phosphatidylethanolamide deconjugating activity"/>
    <property type="evidence" value="ECO:0007669"/>
    <property type="project" value="InterPro"/>
</dbReference>
<organism evidence="19 20">
    <name type="scientific">Clathrus columnatus</name>
    <dbReference type="NCBI Taxonomy" id="1419009"/>
    <lineage>
        <taxon>Eukaryota</taxon>
        <taxon>Fungi</taxon>
        <taxon>Dikarya</taxon>
        <taxon>Basidiomycota</taxon>
        <taxon>Agaricomycotina</taxon>
        <taxon>Agaricomycetes</taxon>
        <taxon>Phallomycetidae</taxon>
        <taxon>Phallales</taxon>
        <taxon>Clathraceae</taxon>
        <taxon>Clathrus</taxon>
    </lineage>
</organism>
<dbReference type="PANTHER" id="PTHR22624:SF49">
    <property type="entry name" value="CYSTEINE PROTEASE"/>
    <property type="match status" value="1"/>
</dbReference>
<dbReference type="FunFam" id="2.40.50.140:FF:000201">
    <property type="entry name" value="TRM2p tRNA methyltransferase"/>
    <property type="match status" value="1"/>
</dbReference>
<feature type="binding site" evidence="16">
    <location>
        <position position="1480"/>
    </location>
    <ligand>
        <name>S-adenosyl-L-methionine</name>
        <dbReference type="ChEBI" id="CHEBI:59789"/>
    </ligand>
</feature>
<dbReference type="Proteomes" id="UP001050691">
    <property type="component" value="Unassembled WGS sequence"/>
</dbReference>
<dbReference type="InterPro" id="IPR010591">
    <property type="entry name" value="ATP11"/>
</dbReference>
<dbReference type="GO" id="GO:0000423">
    <property type="term" value="P:mitophagy"/>
    <property type="evidence" value="ECO:0007669"/>
    <property type="project" value="TreeGrafter"/>
</dbReference>
<comment type="catalytic activity">
    <reaction evidence="14">
        <text>[protein]-C-terminal L-amino acid-glycyl-phosphatidylethanolamide + H2O = [protein]-C-terminal L-amino acid-glycine + a 1,2-diacyl-sn-glycero-3-phosphoethanolamine</text>
        <dbReference type="Rhea" id="RHEA:67548"/>
        <dbReference type="Rhea" id="RHEA-COMP:17323"/>
        <dbReference type="Rhea" id="RHEA-COMP:17324"/>
        <dbReference type="ChEBI" id="CHEBI:15377"/>
        <dbReference type="ChEBI" id="CHEBI:64612"/>
        <dbReference type="ChEBI" id="CHEBI:172940"/>
        <dbReference type="ChEBI" id="CHEBI:172941"/>
    </reaction>
    <physiologicalReaction direction="left-to-right" evidence="14">
        <dbReference type="Rhea" id="RHEA:67549"/>
    </physiologicalReaction>
</comment>
<dbReference type="SUPFAM" id="SSF54001">
    <property type="entry name" value="Cysteine proteinases"/>
    <property type="match status" value="1"/>
</dbReference>
<feature type="compositionally biased region" description="Acidic residues" evidence="17">
    <location>
        <begin position="992"/>
        <end position="1014"/>
    </location>
</feature>
<feature type="binding site" evidence="16">
    <location>
        <position position="1520"/>
    </location>
    <ligand>
        <name>S-adenosyl-L-methionine</name>
        <dbReference type="ChEBI" id="CHEBI:59789"/>
    </ligand>
</feature>
<comment type="similarity">
    <text evidence="3">Belongs to the peptidase C54 family.</text>
</comment>
<evidence type="ECO:0000256" key="1">
    <source>
        <dbReference type="ARBA" id="ARBA00004329"/>
    </source>
</evidence>
<evidence type="ECO:0000256" key="2">
    <source>
        <dbReference type="ARBA" id="ARBA00004496"/>
    </source>
</evidence>
<gene>
    <name evidence="19" type="ORF">Clacol_003611</name>
</gene>
<evidence type="ECO:0000313" key="20">
    <source>
        <dbReference type="Proteomes" id="UP001050691"/>
    </source>
</evidence>
<evidence type="ECO:0000256" key="9">
    <source>
        <dbReference type="ARBA" id="ARBA00022691"/>
    </source>
</evidence>
<dbReference type="GO" id="GO:0032259">
    <property type="term" value="P:methylation"/>
    <property type="evidence" value="ECO:0007669"/>
    <property type="project" value="UniProtKB-KW"/>
</dbReference>
<evidence type="ECO:0000256" key="6">
    <source>
        <dbReference type="ARBA" id="ARBA00022603"/>
    </source>
</evidence>
<keyword evidence="5" id="KW-0963">Cytoplasm</keyword>
<dbReference type="PROSITE" id="PS50926">
    <property type="entry name" value="TRAM"/>
    <property type="match status" value="1"/>
</dbReference>
<dbReference type="PROSITE" id="PS51687">
    <property type="entry name" value="SAM_MT_RNA_M5U"/>
    <property type="match status" value="1"/>
</dbReference>
<evidence type="ECO:0000313" key="19">
    <source>
        <dbReference type="EMBL" id="GJJ09389.1"/>
    </source>
</evidence>
<evidence type="ECO:0000256" key="14">
    <source>
        <dbReference type="ARBA" id="ARBA00029362"/>
    </source>
</evidence>
<feature type="region of interest" description="Disordered" evidence="17">
    <location>
        <begin position="822"/>
        <end position="867"/>
    </location>
</feature>
<evidence type="ECO:0000256" key="5">
    <source>
        <dbReference type="ARBA" id="ARBA00022490"/>
    </source>
</evidence>
<evidence type="ECO:0000259" key="18">
    <source>
        <dbReference type="PROSITE" id="PS50926"/>
    </source>
</evidence>
<evidence type="ECO:0000256" key="16">
    <source>
        <dbReference type="PROSITE-ProRule" id="PRU01024"/>
    </source>
</evidence>
<dbReference type="GO" id="GO:0000045">
    <property type="term" value="P:autophagosome assembly"/>
    <property type="evidence" value="ECO:0007669"/>
    <property type="project" value="TreeGrafter"/>
</dbReference>
<evidence type="ECO:0000256" key="11">
    <source>
        <dbReference type="ARBA" id="ARBA00022807"/>
    </source>
</evidence>
<keyword evidence="20" id="KW-1185">Reference proteome</keyword>
<feature type="compositionally biased region" description="Polar residues" evidence="17">
    <location>
        <begin position="364"/>
        <end position="373"/>
    </location>
</feature>
<feature type="compositionally biased region" description="Basic and acidic residues" evidence="17">
    <location>
        <begin position="1041"/>
        <end position="1051"/>
    </location>
</feature>
<feature type="region of interest" description="Disordered" evidence="17">
    <location>
        <begin position="950"/>
        <end position="1169"/>
    </location>
</feature>
<reference evidence="19" key="1">
    <citation type="submission" date="2021-10" db="EMBL/GenBank/DDBJ databases">
        <title>De novo Genome Assembly of Clathrus columnatus (Basidiomycota, Fungi) Using Illumina and Nanopore Sequence Data.</title>
        <authorList>
            <person name="Ogiso-Tanaka E."/>
            <person name="Itagaki H."/>
            <person name="Hosoya T."/>
            <person name="Hosaka K."/>
        </authorList>
    </citation>
    <scope>NUCLEOTIDE SEQUENCE</scope>
    <source>
        <strain evidence="19">MO-923</strain>
    </source>
</reference>
<dbReference type="GO" id="GO:0004197">
    <property type="term" value="F:cysteine-type endopeptidase activity"/>
    <property type="evidence" value="ECO:0007669"/>
    <property type="project" value="TreeGrafter"/>
</dbReference>
<name>A0AAV5A417_9AGAM</name>
<keyword evidence="12" id="KW-0653">Protein transport</keyword>
<dbReference type="GO" id="GO:0015031">
    <property type="term" value="P:protein transport"/>
    <property type="evidence" value="ECO:0007669"/>
    <property type="project" value="UniProtKB-KW"/>
</dbReference>
<protein>
    <recommendedName>
        <fullName evidence="15">Autophagy-related protein 4</fullName>
    </recommendedName>
</protein>
<dbReference type="InterPro" id="IPR010280">
    <property type="entry name" value="U5_MeTrfase_fam"/>
</dbReference>
<dbReference type="GO" id="GO:0035973">
    <property type="term" value="P:aggrephagy"/>
    <property type="evidence" value="ECO:0007669"/>
    <property type="project" value="TreeGrafter"/>
</dbReference>
<dbReference type="PANTHER" id="PTHR22624">
    <property type="entry name" value="CYSTEINE PROTEASE ATG4"/>
    <property type="match status" value="1"/>
</dbReference>
<dbReference type="SUPFAM" id="SSF50249">
    <property type="entry name" value="Nucleic acid-binding proteins"/>
    <property type="match status" value="1"/>
</dbReference>
<dbReference type="PROSITE" id="PS51622">
    <property type="entry name" value="SAM_MT_RNA_M5U_2"/>
    <property type="match status" value="1"/>
</dbReference>
<evidence type="ECO:0000256" key="10">
    <source>
        <dbReference type="ARBA" id="ARBA00022801"/>
    </source>
</evidence>
<dbReference type="GO" id="GO:0065003">
    <property type="term" value="P:protein-containing complex assembly"/>
    <property type="evidence" value="ECO:0007669"/>
    <property type="project" value="InterPro"/>
</dbReference>
<feature type="region of interest" description="Disordered" evidence="17">
    <location>
        <begin position="305"/>
        <end position="384"/>
    </location>
</feature>
<keyword evidence="9 16" id="KW-0949">S-adenosyl-L-methionine</keyword>
<dbReference type="Pfam" id="PF05958">
    <property type="entry name" value="tRNA_U5-meth_tr"/>
    <property type="match status" value="1"/>
</dbReference>
<dbReference type="InterPro" id="IPR012340">
    <property type="entry name" value="NA-bd_OB-fold"/>
</dbReference>
<dbReference type="InterPro" id="IPR025795">
    <property type="entry name" value="tRNA_(uracil-5-)_MeTrfase"/>
</dbReference>
<dbReference type="GO" id="GO:0034727">
    <property type="term" value="P:piecemeal microautophagy of the nucleus"/>
    <property type="evidence" value="ECO:0007669"/>
    <property type="project" value="TreeGrafter"/>
</dbReference>
<dbReference type="InterPro" id="IPR005078">
    <property type="entry name" value="Peptidase_C54"/>
</dbReference>
<feature type="compositionally biased region" description="Low complexity" evidence="17">
    <location>
        <begin position="822"/>
        <end position="863"/>
    </location>
</feature>
<dbReference type="SUPFAM" id="SSF53335">
    <property type="entry name" value="S-adenosyl-L-methionine-dependent methyltransferases"/>
    <property type="match status" value="1"/>
</dbReference>
<keyword evidence="7" id="KW-0645">Protease</keyword>
<dbReference type="Pfam" id="PF06644">
    <property type="entry name" value="ATP11"/>
    <property type="match status" value="1"/>
</dbReference>
<dbReference type="InterPro" id="IPR002792">
    <property type="entry name" value="TRAM_dom"/>
</dbReference>
<comment type="caution">
    <text evidence="19">The sequence shown here is derived from an EMBL/GenBank/DDBJ whole genome shotgun (WGS) entry which is preliminary data.</text>
</comment>
<dbReference type="CDD" id="cd21372">
    <property type="entry name" value="cwf21_CWC21-like"/>
    <property type="match status" value="1"/>
</dbReference>
<sequence length="1819" mass="202799">MLKRYLGKTSFIRTLTSAVDHQKKRELEFQSQYAYKLQQKLKEEGVSSIAELRAKSKKDNNVVGQPTKFGSTISTSTTRPLVKPLNEIMDLDKIMNRPHTFEQIGSLWNGYHSTKGPGYLSASIPADTFTSLVETAKRFPKFIIPLERSSSGNQDTGHEFYYLEWSFYRAPNEGNNDQCQAVVLFTPLQEYKLRQEFAQPYLVMTHYPELIRTHQIGLMRGELSSSPNRPGEFLLSQNEAQMLGVGLQKFYLAEEGQASRKLLETFHQNKTEFHWEDLLRRMTTQDTSNHQGSKLQKLLYRQQKDRLKSTGTSNTTSSSSESSPRTVARKSSKLFMLRSKEDTVSEPSSSLSPSRLRPDYRPMSTVSDTVSYGSSSPRLSDLPSRLSGWISQTLTGSTTDLSLPTILSQSQFQSSPGSASPKSKSSAFLNAARHGKGQLDKVVRHILDSDSYPDKSTEAIWLMGVSHPGYESILPPVTPPPGNRDSVDSRRSPSSRRSSNSSANSYSTLNTSHSTASSKHASPWPSAFYYDFTSRVWLTYRSHFAPIRDINLISLDTDLLESSLSSSQQTKRWNWPGSGIKGWTSDTGWGCMLRTGQSMLANALIYLHLGRGKKIIIVVVVLTKTLVDWRRPIHPSSSDNYIVYVKILTWFFDSPSPSCPFSVHRMALAGKELGKDVGQWFGPSTAAGAIKKLVHQFPTSQLAVSVASDGVVFDSDVYAASNSGRKKHSIARWGGTAVLVLVGIRLGIEGVNPIYYEGVKALFTFPQSVGIAGGRPSSSYYFVGTQGDNLFYLDPHHTRPAITLRPPPEKDGEQSSPVNYQISQHQSFSSSSRSPASKTRQSGSISHQSPLPVPSSSSSSHESILYKGTNGNEGVDVLLDHYLNAYSMTDLRTFHCEKVRKMHLSGLDPSMLLGFLCKDEADYQDFRARVLEAEPPNWVDDDADDIGLESISEPELERERFEGGAGDDEFSESPLSAPGEPLPSQSNVTEQQETDDQDDQDIIIEDNDDDEDGGWVEPSMPKTPIPSISFPSFATTPAPDNYHKNRNKPEDSAITQHYPFPSSSSDSHDYTPMERVRADAKAKSSSVRNARARNGGRTQSGGIKVCIRRTNLASRRKSIHSMSIKLPSSEEDYRPEKRLRGTINAEPGTSDSPQLVKNESLPQKKHRKRKLPAIEPFSMDDIIRREAITLLQKHGHDVNENEDDSSQWNAPIATGTEVELVVSELSSTGDSLSILAEPYKPWVVIVPFALPQERIKTRVYRHGQGFSFGDLIQVENPNLNLRDMSRVRCKYFGKCAGCQYQMLSYEEQLLFKQNVVHKAYKYYSGLSAELVPEILPTIPSPRQYGYRTKITPHFDVPPKRLSRKEGNSAWEVRIGFGEKGRRSVMDIEWEKKECPIATPVLNAALPLVRKEVQNRFSTYKKGATLLLRDSLAIPGSVDNTEGIRWNEGEEEHICVTEYQKTIRERVGGFIFEYPAGSFFQNNSSILEPLTRYVRDAIVGTVTGENGEVIQQAPTHLVDAYCGSGLFSITLSPHFSRVVGIEISKESIESARHNAALNDIPESKCNFYAGQAEAIFESVNTIFPPELTAVIIDPPRKGCDRAFLDQLVQFGPAMIVYSRLPKLVTRSISLPIWKPSLKSPPTSPESPKPFSLTVPLPILSIRSSPPRTTQQHPIASCLSTRRRGFSTSNINSDPGPFPSVPRKPRRLSFPEVVQHVPTTSNPNSPVLSTAATVPLRPCCEACFSRVDAALAQEHWTFQWSSAAARKHSQSLCSRTMVSPSIFPWKLHNHCDTSNNIPTNEFVVLDEDEEEDPEEQKPSPF</sequence>
<feature type="region of interest" description="Disordered" evidence="17">
    <location>
        <begin position="472"/>
        <end position="521"/>
    </location>
</feature>
<dbReference type="InterPro" id="IPR029063">
    <property type="entry name" value="SAM-dependent_MTases_sf"/>
</dbReference>
<feature type="binding site" evidence="16">
    <location>
        <position position="1592"/>
    </location>
    <ligand>
        <name>S-adenosyl-L-methionine</name>
        <dbReference type="ChEBI" id="CHEBI:59789"/>
    </ligand>
</feature>
<dbReference type="Gene3D" id="3.40.50.150">
    <property type="entry name" value="Vaccinia Virus protein VP39"/>
    <property type="match status" value="2"/>
</dbReference>
<evidence type="ECO:0000256" key="4">
    <source>
        <dbReference type="ARBA" id="ARBA00022448"/>
    </source>
</evidence>
<feature type="compositionally biased region" description="Low complexity" evidence="17">
    <location>
        <begin position="309"/>
        <end position="323"/>
    </location>
</feature>
<keyword evidence="8 16" id="KW-0808">Transferase</keyword>
<comment type="similarity">
    <text evidence="16">Belongs to the class I-like SAM-binding methyltransferase superfamily. RNA M5U methyltransferase family.</text>
</comment>
<keyword evidence="13" id="KW-0072">Autophagy</keyword>
<comment type="caution">
    <text evidence="16">Lacks conserved residue(s) required for the propagation of feature annotation.</text>
</comment>
<keyword evidence="6 16" id="KW-0489">Methyltransferase</keyword>
<evidence type="ECO:0000256" key="15">
    <source>
        <dbReference type="ARBA" id="ARBA00030240"/>
    </source>
</evidence>
<dbReference type="GO" id="GO:0000407">
    <property type="term" value="C:phagophore assembly site"/>
    <property type="evidence" value="ECO:0007669"/>
    <property type="project" value="UniProtKB-SubCell"/>
</dbReference>
<dbReference type="Gene3D" id="2.40.50.140">
    <property type="entry name" value="Nucleic acid-binding proteins"/>
    <property type="match status" value="1"/>
</dbReference>
<dbReference type="InterPro" id="IPR038765">
    <property type="entry name" value="Papain-like_cys_pep_sf"/>
</dbReference>
<proteinExistence type="inferred from homology"/>
<feature type="compositionally biased region" description="Basic and acidic residues" evidence="17">
    <location>
        <begin position="1066"/>
        <end position="1082"/>
    </location>
</feature>
<keyword evidence="10" id="KW-0378">Hydrolase</keyword>
<feature type="region of interest" description="Disordered" evidence="17">
    <location>
        <begin position="798"/>
        <end position="817"/>
    </location>
</feature>
<feature type="binding site" evidence="16">
    <location>
        <position position="1541"/>
    </location>
    <ligand>
        <name>S-adenosyl-L-methionine</name>
        <dbReference type="ChEBI" id="CHEBI:59789"/>
    </ligand>
</feature>
<dbReference type="GO" id="GO:0016485">
    <property type="term" value="P:protein processing"/>
    <property type="evidence" value="ECO:0007669"/>
    <property type="project" value="TreeGrafter"/>
</dbReference>
<evidence type="ECO:0000256" key="17">
    <source>
        <dbReference type="SAM" id="MobiDB-lite"/>
    </source>
</evidence>
<evidence type="ECO:0000256" key="7">
    <source>
        <dbReference type="ARBA" id="ARBA00022670"/>
    </source>
</evidence>
<dbReference type="InterPro" id="IPR046792">
    <property type="entry name" value="Peptidase_C54_cat"/>
</dbReference>
<keyword evidence="11" id="KW-0788">Thiol protease</keyword>
<feature type="compositionally biased region" description="Polar residues" evidence="17">
    <location>
        <begin position="1147"/>
        <end position="1161"/>
    </location>
</feature>
<evidence type="ECO:0000256" key="13">
    <source>
        <dbReference type="ARBA" id="ARBA00023006"/>
    </source>
</evidence>
<evidence type="ECO:0000256" key="8">
    <source>
        <dbReference type="ARBA" id="ARBA00022679"/>
    </source>
</evidence>
<comment type="subcellular location">
    <subcellularLocation>
        <location evidence="2">Cytoplasm</location>
    </subcellularLocation>
    <subcellularLocation>
        <location evidence="1">Preautophagosomal structure</location>
    </subcellularLocation>
</comment>
<keyword evidence="4" id="KW-0813">Transport</keyword>
<evidence type="ECO:0000256" key="3">
    <source>
        <dbReference type="ARBA" id="ARBA00010958"/>
    </source>
</evidence>
<feature type="compositionally biased region" description="Low complexity" evidence="17">
    <location>
        <begin position="495"/>
        <end position="521"/>
    </location>
</feature>
<dbReference type="GO" id="GO:0030697">
    <property type="term" value="F:tRNA (uracil(54)-C5)-methyltransferase activity, S-adenosyl methionine-dependent"/>
    <property type="evidence" value="ECO:0007669"/>
    <property type="project" value="InterPro"/>
</dbReference>
<feature type="compositionally biased region" description="Low complexity" evidence="17">
    <location>
        <begin position="374"/>
        <end position="384"/>
    </location>
</feature>
<dbReference type="GO" id="GO:0005739">
    <property type="term" value="C:mitochondrion"/>
    <property type="evidence" value="ECO:0007669"/>
    <property type="project" value="InterPro"/>
</dbReference>